<feature type="transmembrane region" description="Helical" evidence="1">
    <location>
        <begin position="440"/>
        <end position="462"/>
    </location>
</feature>
<sequence length="596" mass="61931">MAATASFPAAPPAGLHARKLLWLLVLFCVVTLYPPGDVIETIRHLRVPDTDDAMRLVEARDLAAGQGWYDNVQYRFLPPDGVPSHWSRLLDAPPAGLLLVLTPWVGSGLAEGLVAAFWPPLLLAVYATALFSGVRTSFGPRAAVLAVLAATQTFGVTVQFAAGRVDHHDVQMIAILGMATALIRGGARAGVAAGALAAFSLAIGLEGLPSVALGALFVVGDWVFRGRPALPCFLGFGLGLGLAAPLLFGAQTAPHLWTATACDALSPPWLWLAGGGGAAALACAGLDRRLGSIGARIAVVAAIGAVLVGGFALLFPICLGGPFPGMTPLVRDRWLLMVNEMTSVPKFVARRQWEMLVYYPVLALAAFAASWAAFRGAPEHRRAYGVAAVLLWPGLVIGWFQFRGIYVASGLIPLVAGPVLDRALALAGDRAAAPRRRAGLAALGIAMISTAWMAPAALAGLFEESGAAAASAEAFACQADAAVKPLAALPAGTVLAPVVMGPSILMRTPHAVVAAPYHRAIPGLTAAIEGLGGSEADLRRHVAAHGVRYVVVCRARPSPGLDGPAFATRLARGEVQADWLEPLPLGGDVLKVWRLR</sequence>
<feature type="transmembrane region" description="Helical" evidence="1">
    <location>
        <begin position="298"/>
        <end position="323"/>
    </location>
</feature>
<feature type="transmembrane region" description="Helical" evidence="1">
    <location>
        <begin position="268"/>
        <end position="286"/>
    </location>
</feature>
<feature type="transmembrane region" description="Helical" evidence="1">
    <location>
        <begin position="138"/>
        <end position="158"/>
    </location>
</feature>
<keyword evidence="1" id="KW-0472">Membrane</keyword>
<evidence type="ECO:0000313" key="2">
    <source>
        <dbReference type="EMBL" id="GJD44450.1"/>
    </source>
</evidence>
<feature type="transmembrane region" description="Helical" evidence="1">
    <location>
        <begin position="230"/>
        <end position="248"/>
    </location>
</feature>
<reference evidence="2 3" key="1">
    <citation type="journal article" date="2021" name="Front. Microbiol.">
        <title>Comprehensive Comparative Genomics and Phenotyping of Methylobacterium Species.</title>
        <authorList>
            <person name="Alessa O."/>
            <person name="Ogura Y."/>
            <person name="Fujitani Y."/>
            <person name="Takami H."/>
            <person name="Hayashi T."/>
            <person name="Sahin N."/>
            <person name="Tani A."/>
        </authorList>
    </citation>
    <scope>NUCLEOTIDE SEQUENCE [LARGE SCALE GENOMIC DNA]</scope>
    <source>
        <strain evidence="2 3">DSM 23679</strain>
    </source>
</reference>
<evidence type="ECO:0000313" key="3">
    <source>
        <dbReference type="Proteomes" id="UP001055117"/>
    </source>
</evidence>
<protein>
    <recommendedName>
        <fullName evidence="4">Glycosyltransferase RgtA/B/C/D-like domain-containing protein</fullName>
    </recommendedName>
</protein>
<dbReference type="Proteomes" id="UP001055117">
    <property type="component" value="Unassembled WGS sequence"/>
</dbReference>
<feature type="transmembrane region" description="Helical" evidence="1">
    <location>
        <begin position="193"/>
        <end position="218"/>
    </location>
</feature>
<feature type="transmembrane region" description="Helical" evidence="1">
    <location>
        <begin position="383"/>
        <end position="400"/>
    </location>
</feature>
<dbReference type="EMBL" id="BPQG01000033">
    <property type="protein sequence ID" value="GJD44450.1"/>
    <property type="molecule type" value="Genomic_DNA"/>
</dbReference>
<proteinExistence type="predicted"/>
<feature type="transmembrane region" description="Helical" evidence="1">
    <location>
        <begin position="356"/>
        <end position="374"/>
    </location>
</feature>
<keyword evidence="1" id="KW-1133">Transmembrane helix</keyword>
<feature type="transmembrane region" description="Helical" evidence="1">
    <location>
        <begin position="20"/>
        <end position="36"/>
    </location>
</feature>
<accession>A0ABQ4QHU0</accession>
<keyword evidence="3" id="KW-1185">Reference proteome</keyword>
<comment type="caution">
    <text evidence="2">The sequence shown here is derived from an EMBL/GenBank/DDBJ whole genome shotgun (WGS) entry which is preliminary data.</text>
</comment>
<keyword evidence="1" id="KW-0812">Transmembrane</keyword>
<name>A0ABQ4QHU0_9HYPH</name>
<feature type="transmembrane region" description="Helical" evidence="1">
    <location>
        <begin position="406"/>
        <end position="428"/>
    </location>
</feature>
<evidence type="ECO:0008006" key="4">
    <source>
        <dbReference type="Google" id="ProtNLM"/>
    </source>
</evidence>
<organism evidence="2 3">
    <name type="scientific">Methylobacterium cerastii</name>
    <dbReference type="NCBI Taxonomy" id="932741"/>
    <lineage>
        <taxon>Bacteria</taxon>
        <taxon>Pseudomonadati</taxon>
        <taxon>Pseudomonadota</taxon>
        <taxon>Alphaproteobacteria</taxon>
        <taxon>Hyphomicrobiales</taxon>
        <taxon>Methylobacteriaceae</taxon>
        <taxon>Methylobacterium</taxon>
    </lineage>
</organism>
<gene>
    <name evidence="2" type="ORF">AFCDBAGC_2317</name>
</gene>
<dbReference type="RefSeq" id="WP_147828988.1">
    <property type="nucleotide sequence ID" value="NZ_BPQG01000033.1"/>
</dbReference>
<evidence type="ECO:0000256" key="1">
    <source>
        <dbReference type="SAM" id="Phobius"/>
    </source>
</evidence>